<keyword evidence="1" id="KW-0732">Signal</keyword>
<protein>
    <submittedName>
        <fullName evidence="2">Putative membrane protein YkoI</fullName>
    </submittedName>
</protein>
<keyword evidence="3" id="KW-1185">Reference proteome</keyword>
<name>A0A366HQH6_9BACT</name>
<evidence type="ECO:0000313" key="3">
    <source>
        <dbReference type="Proteomes" id="UP000253426"/>
    </source>
</evidence>
<feature type="signal peptide" evidence="1">
    <location>
        <begin position="1"/>
        <end position="29"/>
    </location>
</feature>
<gene>
    <name evidence="2" type="ORF">DES53_102309</name>
</gene>
<reference evidence="2 3" key="1">
    <citation type="submission" date="2018-06" db="EMBL/GenBank/DDBJ databases">
        <title>Genomic Encyclopedia of Type Strains, Phase IV (KMG-IV): sequencing the most valuable type-strain genomes for metagenomic binning, comparative biology and taxonomic classification.</title>
        <authorList>
            <person name="Goeker M."/>
        </authorList>
    </citation>
    <scope>NUCLEOTIDE SEQUENCE [LARGE SCALE GENOMIC DNA]</scope>
    <source>
        <strain evidence="2 3">DSM 25532</strain>
    </source>
</reference>
<dbReference type="Gene3D" id="3.10.450.360">
    <property type="match status" value="1"/>
</dbReference>
<comment type="caution">
    <text evidence="2">The sequence shown here is derived from an EMBL/GenBank/DDBJ whole genome shotgun (WGS) entry which is preliminary data.</text>
</comment>
<accession>A0A366HQH6</accession>
<dbReference type="EMBL" id="QNRR01000002">
    <property type="protein sequence ID" value="RBP45925.1"/>
    <property type="molecule type" value="Genomic_DNA"/>
</dbReference>
<dbReference type="Proteomes" id="UP000253426">
    <property type="component" value="Unassembled WGS sequence"/>
</dbReference>
<dbReference type="SUPFAM" id="SSF160574">
    <property type="entry name" value="BT0923-like"/>
    <property type="match status" value="1"/>
</dbReference>
<evidence type="ECO:0000256" key="1">
    <source>
        <dbReference type="SAM" id="SignalP"/>
    </source>
</evidence>
<dbReference type="OrthoDB" id="193902at2"/>
<dbReference type="AlphaFoldDB" id="A0A366HQH6"/>
<feature type="chain" id="PRO_5016784662" evidence="1">
    <location>
        <begin position="30"/>
        <end position="164"/>
    </location>
</feature>
<evidence type="ECO:0000313" key="2">
    <source>
        <dbReference type="EMBL" id="RBP45925.1"/>
    </source>
</evidence>
<proteinExistence type="predicted"/>
<sequence length="164" mass="17335">MKTHLHLKVGIGALLPTMLAALSLGTAKADPNEVTLTSCPAAVQAVITSHQKSGRLEEIKTITSEGRKLYLADFELAGRQDLKLYIAEDGSVVTTREDLALAKAPAVVKAAAERLVPAGGKVEDVEKDVTNGKTTYLVEIDVANGKDIKAVLAEDGTVISQRTD</sequence>
<organism evidence="2 3">
    <name type="scientific">Roseimicrobium gellanilyticum</name>
    <dbReference type="NCBI Taxonomy" id="748857"/>
    <lineage>
        <taxon>Bacteria</taxon>
        <taxon>Pseudomonadati</taxon>
        <taxon>Verrucomicrobiota</taxon>
        <taxon>Verrucomicrobiia</taxon>
        <taxon>Verrucomicrobiales</taxon>
        <taxon>Verrucomicrobiaceae</taxon>
        <taxon>Roseimicrobium</taxon>
    </lineage>
</organism>
<dbReference type="RefSeq" id="WP_113957485.1">
    <property type="nucleotide sequence ID" value="NZ_QNRR01000002.1"/>
</dbReference>